<evidence type="ECO:0000256" key="1">
    <source>
        <dbReference type="ARBA" id="ARBA00004651"/>
    </source>
</evidence>
<dbReference type="NCBIfam" id="NF041012">
    <property type="entry name" value="T4P_ComGB"/>
    <property type="match status" value="1"/>
</dbReference>
<comment type="caution">
    <text evidence="9">The sequence shown here is derived from an EMBL/GenBank/DDBJ whole genome shotgun (WGS) entry which is preliminary data.</text>
</comment>
<dbReference type="InterPro" id="IPR018076">
    <property type="entry name" value="T2SS_GspF_dom"/>
</dbReference>
<sequence>MNTNFHDKHHSLQTTAEHFIRIGRLLKQGYPLRTALTFIQLHVPAKIKQHYDEVLTLLESGYPVHEAFQVFSLPPSLKSFLYFFEQQGNIAEGFIQAGSLLVKREQTKGELLKLLRYPILLLWVSAMLIILMYHFVLPHFHSFFAMVEIPRLTSLLLLTLDLLPYFLFGAVTILLCGAFALWMRLKQSSPAKRVRFLLSLPKGKRYVQTSITYYFSYQLGHLLAVGLTLQQALSLFNKQDYLPFFQQECLEIMHQLHQGHSLAQIVQEKPYFRKELGFVIANGEKTGYVAHDLFHYSEMLYKEMEDAVQRLLKVIQPALFVVVGGIIFLLFLATMLPLFQMVGGL</sequence>
<dbReference type="InterPro" id="IPR042094">
    <property type="entry name" value="T2SS_GspF_sf"/>
</dbReference>
<dbReference type="InterPro" id="IPR003004">
    <property type="entry name" value="GspF/PilC"/>
</dbReference>
<comment type="similarity">
    <text evidence="2">Belongs to the GSP F family.</text>
</comment>
<proteinExistence type="inferred from homology"/>
<feature type="transmembrane region" description="Helical" evidence="7">
    <location>
        <begin position="318"/>
        <end position="339"/>
    </location>
</feature>
<organism evidence="9 10">
    <name type="scientific">Halalkalibacter oceani</name>
    <dbReference type="NCBI Taxonomy" id="1653776"/>
    <lineage>
        <taxon>Bacteria</taxon>
        <taxon>Bacillati</taxon>
        <taxon>Bacillota</taxon>
        <taxon>Bacilli</taxon>
        <taxon>Bacillales</taxon>
        <taxon>Bacillaceae</taxon>
        <taxon>Halalkalibacter</taxon>
    </lineage>
</organism>
<evidence type="ECO:0000256" key="5">
    <source>
        <dbReference type="ARBA" id="ARBA00022989"/>
    </source>
</evidence>
<keyword evidence="10" id="KW-1185">Reference proteome</keyword>
<dbReference type="Pfam" id="PF00482">
    <property type="entry name" value="T2SSF"/>
    <property type="match status" value="2"/>
</dbReference>
<dbReference type="Proteomes" id="UP001139179">
    <property type="component" value="Unassembled WGS sequence"/>
</dbReference>
<keyword evidence="4 7" id="KW-0812">Transmembrane</keyword>
<dbReference type="Gene3D" id="1.20.81.30">
    <property type="entry name" value="Type II secretion system (T2SS), domain F"/>
    <property type="match status" value="2"/>
</dbReference>
<dbReference type="AlphaFoldDB" id="A0A9X2IPS3"/>
<name>A0A9X2IPS3_9BACI</name>
<evidence type="ECO:0000313" key="9">
    <source>
        <dbReference type="EMBL" id="MCM3715550.1"/>
    </source>
</evidence>
<feature type="transmembrane region" description="Helical" evidence="7">
    <location>
        <begin position="162"/>
        <end position="183"/>
    </location>
</feature>
<dbReference type="RefSeq" id="WP_251224287.1">
    <property type="nucleotide sequence ID" value="NZ_JAMBOL010000017.1"/>
</dbReference>
<gene>
    <name evidence="9" type="ORF">M3202_15895</name>
</gene>
<comment type="subcellular location">
    <subcellularLocation>
        <location evidence="1">Cell membrane</location>
        <topology evidence="1">Multi-pass membrane protein</topology>
    </subcellularLocation>
</comment>
<keyword evidence="3" id="KW-1003">Cell membrane</keyword>
<keyword evidence="5 7" id="KW-1133">Transmembrane helix</keyword>
<dbReference type="PANTHER" id="PTHR30012:SF0">
    <property type="entry name" value="TYPE II SECRETION SYSTEM PROTEIN F-RELATED"/>
    <property type="match status" value="1"/>
</dbReference>
<evidence type="ECO:0000256" key="4">
    <source>
        <dbReference type="ARBA" id="ARBA00022692"/>
    </source>
</evidence>
<evidence type="ECO:0000259" key="8">
    <source>
        <dbReference type="Pfam" id="PF00482"/>
    </source>
</evidence>
<evidence type="ECO:0000256" key="3">
    <source>
        <dbReference type="ARBA" id="ARBA00022475"/>
    </source>
</evidence>
<protein>
    <submittedName>
        <fullName evidence="9">Type II secretion system F family protein</fullName>
    </submittedName>
</protein>
<keyword evidence="6 7" id="KW-0472">Membrane</keyword>
<evidence type="ECO:0000256" key="7">
    <source>
        <dbReference type="SAM" id="Phobius"/>
    </source>
</evidence>
<accession>A0A9X2IPS3</accession>
<dbReference type="GO" id="GO:0005886">
    <property type="term" value="C:plasma membrane"/>
    <property type="evidence" value="ECO:0007669"/>
    <property type="project" value="UniProtKB-SubCell"/>
</dbReference>
<evidence type="ECO:0000313" key="10">
    <source>
        <dbReference type="Proteomes" id="UP001139179"/>
    </source>
</evidence>
<feature type="transmembrane region" description="Helical" evidence="7">
    <location>
        <begin position="114"/>
        <end position="136"/>
    </location>
</feature>
<evidence type="ECO:0000256" key="2">
    <source>
        <dbReference type="ARBA" id="ARBA00005745"/>
    </source>
</evidence>
<feature type="domain" description="Type II secretion system protein GspF" evidence="8">
    <location>
        <begin position="22"/>
        <end position="138"/>
    </location>
</feature>
<dbReference type="PANTHER" id="PTHR30012">
    <property type="entry name" value="GENERAL SECRETION PATHWAY PROTEIN"/>
    <property type="match status" value="1"/>
</dbReference>
<dbReference type="EMBL" id="JAMBOL010000017">
    <property type="protein sequence ID" value="MCM3715550.1"/>
    <property type="molecule type" value="Genomic_DNA"/>
</dbReference>
<dbReference type="InterPro" id="IPR047692">
    <property type="entry name" value="T4P_ComGB"/>
</dbReference>
<reference evidence="9" key="1">
    <citation type="submission" date="2022-05" db="EMBL/GenBank/DDBJ databases">
        <title>Comparative Genomics of Spacecraft Associated Microbes.</title>
        <authorList>
            <person name="Tran M.T."/>
            <person name="Wright A."/>
            <person name="Seuylemezian A."/>
            <person name="Eisen J."/>
            <person name="Coil D."/>
        </authorList>
    </citation>
    <scope>NUCLEOTIDE SEQUENCE</scope>
    <source>
        <strain evidence="9">214.1.1</strain>
    </source>
</reference>
<dbReference type="PRINTS" id="PR00812">
    <property type="entry name" value="BCTERIALGSPF"/>
</dbReference>
<feature type="domain" description="Type II secretion system protein GspF" evidence="8">
    <location>
        <begin position="215"/>
        <end position="337"/>
    </location>
</feature>
<evidence type="ECO:0000256" key="6">
    <source>
        <dbReference type="ARBA" id="ARBA00023136"/>
    </source>
</evidence>